<protein>
    <submittedName>
        <fullName evidence="6">GntR family transcriptional regulator</fullName>
    </submittedName>
</protein>
<feature type="region of interest" description="Disordered" evidence="4">
    <location>
        <begin position="175"/>
        <end position="231"/>
    </location>
</feature>
<evidence type="ECO:0000256" key="3">
    <source>
        <dbReference type="ARBA" id="ARBA00023163"/>
    </source>
</evidence>
<dbReference type="CDD" id="cd07377">
    <property type="entry name" value="WHTH_GntR"/>
    <property type="match status" value="1"/>
</dbReference>
<dbReference type="PRINTS" id="PR00035">
    <property type="entry name" value="HTHGNTR"/>
</dbReference>
<dbReference type="PROSITE" id="PS50949">
    <property type="entry name" value="HTH_GNTR"/>
    <property type="match status" value="1"/>
</dbReference>
<evidence type="ECO:0000256" key="2">
    <source>
        <dbReference type="ARBA" id="ARBA00023125"/>
    </source>
</evidence>
<keyword evidence="2" id="KW-0238">DNA-binding</keyword>
<evidence type="ECO:0000256" key="1">
    <source>
        <dbReference type="ARBA" id="ARBA00023015"/>
    </source>
</evidence>
<dbReference type="Gene3D" id="3.40.1410.10">
    <property type="entry name" value="Chorismate lyase-like"/>
    <property type="match status" value="1"/>
</dbReference>
<accession>A0ABW7HNW5</accession>
<dbReference type="EMBL" id="JBIHMK010000011">
    <property type="protein sequence ID" value="MFH0247550.1"/>
    <property type="molecule type" value="Genomic_DNA"/>
</dbReference>
<dbReference type="SUPFAM" id="SSF46785">
    <property type="entry name" value="Winged helix' DNA-binding domain"/>
    <property type="match status" value="1"/>
</dbReference>
<dbReference type="PANTHER" id="PTHR44846">
    <property type="entry name" value="MANNOSYL-D-GLYCERATE TRANSPORT/METABOLISM SYSTEM REPRESSOR MNGR-RELATED"/>
    <property type="match status" value="1"/>
</dbReference>
<keyword evidence="7" id="KW-1185">Reference proteome</keyword>
<sequence length="322" mass="35511">MSAAESEGPAWRVIADALRSDIADEVYPPGSPLPGEAPLAERYDVSRPTVRRAINVLVGEGLLTVAHGRGTFVRSRPERRVILINTPKTADLLAEDYDPSTQGWLRGEHAKAIELRRAGIDARDVVITSAGRAEAEALGVRTGTRIVYRYEYWRHRTLHQTIAVTSITPAHLVGLMPEPRPEEPADLYDWDPNDPENPYTSSSRNQEEPSDLPDDYDPGEEPEGSTSPEWKMYDRLTERHGPVRFVSSVTARMPVGDEATDLDVMTGTAVLEVRRTMVDDQGRPLEVTTITAPADRFEVASTPEWLAVTQHTGGDAAAALRL</sequence>
<evidence type="ECO:0000313" key="6">
    <source>
        <dbReference type="EMBL" id="MFH0247550.1"/>
    </source>
</evidence>
<evidence type="ECO:0000256" key="4">
    <source>
        <dbReference type="SAM" id="MobiDB-lite"/>
    </source>
</evidence>
<dbReference type="SMART" id="SM00345">
    <property type="entry name" value="HTH_GNTR"/>
    <property type="match status" value="1"/>
</dbReference>
<dbReference type="InterPro" id="IPR011663">
    <property type="entry name" value="UTRA"/>
</dbReference>
<dbReference type="InterPro" id="IPR028978">
    <property type="entry name" value="Chorismate_lyase_/UTRA_dom_sf"/>
</dbReference>
<feature type="compositionally biased region" description="Acidic residues" evidence="4">
    <location>
        <begin position="208"/>
        <end position="223"/>
    </location>
</feature>
<evidence type="ECO:0000313" key="7">
    <source>
        <dbReference type="Proteomes" id="UP001607069"/>
    </source>
</evidence>
<comment type="caution">
    <text evidence="6">The sequence shown here is derived from an EMBL/GenBank/DDBJ whole genome shotgun (WGS) entry which is preliminary data.</text>
</comment>
<dbReference type="Pfam" id="PF07702">
    <property type="entry name" value="UTRA"/>
    <property type="match status" value="1"/>
</dbReference>
<gene>
    <name evidence="6" type="ORF">ACG5V6_04910</name>
</gene>
<dbReference type="InterPro" id="IPR000524">
    <property type="entry name" value="Tscrpt_reg_HTH_GntR"/>
</dbReference>
<name>A0ABW7HNW5_9ACTN</name>
<dbReference type="InterPro" id="IPR036388">
    <property type="entry name" value="WH-like_DNA-bd_sf"/>
</dbReference>
<organism evidence="6 7">
    <name type="scientific">Streptomyces chitinivorans</name>
    <dbReference type="NCBI Taxonomy" id="1257027"/>
    <lineage>
        <taxon>Bacteria</taxon>
        <taxon>Bacillati</taxon>
        <taxon>Actinomycetota</taxon>
        <taxon>Actinomycetes</taxon>
        <taxon>Kitasatosporales</taxon>
        <taxon>Streptomycetaceae</taxon>
        <taxon>Streptomyces</taxon>
    </lineage>
</organism>
<reference evidence="6 7" key="1">
    <citation type="submission" date="2024-10" db="EMBL/GenBank/DDBJ databases">
        <authorList>
            <person name="Cho J.-C."/>
        </authorList>
    </citation>
    <scope>NUCLEOTIDE SEQUENCE [LARGE SCALE GENOMIC DNA]</scope>
    <source>
        <strain evidence="6 7">KCTC29696</strain>
    </source>
</reference>
<dbReference type="InterPro" id="IPR050679">
    <property type="entry name" value="Bact_HTH_transcr_reg"/>
</dbReference>
<feature type="domain" description="HTH gntR-type" evidence="5">
    <location>
        <begin position="8"/>
        <end position="76"/>
    </location>
</feature>
<proteinExistence type="predicted"/>
<feature type="compositionally biased region" description="Acidic residues" evidence="4">
    <location>
        <begin position="184"/>
        <end position="194"/>
    </location>
</feature>
<dbReference type="InterPro" id="IPR036390">
    <property type="entry name" value="WH_DNA-bd_sf"/>
</dbReference>
<dbReference type="Pfam" id="PF00392">
    <property type="entry name" value="GntR"/>
    <property type="match status" value="1"/>
</dbReference>
<dbReference type="SUPFAM" id="SSF64288">
    <property type="entry name" value="Chorismate lyase-like"/>
    <property type="match status" value="1"/>
</dbReference>
<dbReference type="Proteomes" id="UP001607069">
    <property type="component" value="Unassembled WGS sequence"/>
</dbReference>
<keyword evidence="3" id="KW-0804">Transcription</keyword>
<keyword evidence="1" id="KW-0805">Transcription regulation</keyword>
<evidence type="ECO:0000259" key="5">
    <source>
        <dbReference type="PROSITE" id="PS50949"/>
    </source>
</evidence>
<dbReference type="Gene3D" id="1.10.10.10">
    <property type="entry name" value="Winged helix-like DNA-binding domain superfamily/Winged helix DNA-binding domain"/>
    <property type="match status" value="1"/>
</dbReference>
<dbReference type="PANTHER" id="PTHR44846:SF17">
    <property type="entry name" value="GNTR-FAMILY TRANSCRIPTIONAL REGULATOR"/>
    <property type="match status" value="1"/>
</dbReference>
<dbReference type="RefSeq" id="WP_279949061.1">
    <property type="nucleotide sequence ID" value="NZ_BAABEN010000001.1"/>
</dbReference>